<feature type="binding site" evidence="10">
    <location>
        <begin position="181"/>
        <end position="183"/>
    </location>
    <ligand>
        <name>substrate</name>
    </ligand>
</feature>
<dbReference type="KEGG" id="knv:Pan216_39630"/>
<name>A0A518B7Y2_9BACT</name>
<dbReference type="InterPro" id="IPR054846">
    <property type="entry name" value="PFKA_PPi_Ttgales"/>
</dbReference>
<comment type="cofactor">
    <cofactor evidence="1 10">
        <name>Mg(2+)</name>
        <dbReference type="ChEBI" id="CHEBI:18420"/>
    </cofactor>
</comment>
<evidence type="ECO:0000256" key="6">
    <source>
        <dbReference type="ARBA" id="ARBA00022777"/>
    </source>
</evidence>
<dbReference type="GO" id="GO:0009749">
    <property type="term" value="P:response to glucose"/>
    <property type="evidence" value="ECO:0007669"/>
    <property type="project" value="TreeGrafter"/>
</dbReference>
<dbReference type="PRINTS" id="PR00476">
    <property type="entry name" value="PHFRCTKINASE"/>
</dbReference>
<dbReference type="Gene3D" id="3.40.50.450">
    <property type="match status" value="1"/>
</dbReference>
<keyword evidence="7 10" id="KW-0460">Magnesium</keyword>
<comment type="similarity">
    <text evidence="10">Belongs to the phosphofructokinase type A (PFKA) family. PPi-dependent PFK group II subfamily. Clade 'Short' sub-subfamily.</text>
</comment>
<keyword evidence="13" id="KW-1185">Reference proteome</keyword>
<dbReference type="GO" id="GO:0046872">
    <property type="term" value="F:metal ion binding"/>
    <property type="evidence" value="ECO:0007669"/>
    <property type="project" value="UniProtKB-KW"/>
</dbReference>
<feature type="site" description="Important for catalytic activity and substrate specificity; stabilizes the transition state when the phosphoryl donor is PPi; prevents ATP from binding by mimicking the alpha-phosphate group of ATP" evidence="10">
    <location>
        <position position="111"/>
    </location>
</feature>
<evidence type="ECO:0000313" key="12">
    <source>
        <dbReference type="EMBL" id="QDU63088.1"/>
    </source>
</evidence>
<dbReference type="SUPFAM" id="SSF53784">
    <property type="entry name" value="Phosphofructokinase"/>
    <property type="match status" value="1"/>
</dbReference>
<dbReference type="PIRSF" id="PIRSF036482">
    <property type="entry name" value="PPi_PFK_TM0289"/>
    <property type="match status" value="1"/>
</dbReference>
<feature type="binding site" evidence="10">
    <location>
        <position position="110"/>
    </location>
    <ligand>
        <name>Mg(2+)</name>
        <dbReference type="ChEBI" id="CHEBI:18420"/>
        <note>catalytic</note>
    </ligand>
</feature>
<dbReference type="Gene3D" id="3.40.50.460">
    <property type="entry name" value="Phosphofructokinase domain"/>
    <property type="match status" value="1"/>
</dbReference>
<evidence type="ECO:0000256" key="7">
    <source>
        <dbReference type="ARBA" id="ARBA00022842"/>
    </source>
</evidence>
<dbReference type="HAMAP" id="MF_01979">
    <property type="entry name" value="Phosphofructokinase_II_Short"/>
    <property type="match status" value="1"/>
</dbReference>
<dbReference type="GO" id="GO:0003872">
    <property type="term" value="F:6-phosphofructokinase activity"/>
    <property type="evidence" value="ECO:0007669"/>
    <property type="project" value="UniProtKB-UniRule"/>
</dbReference>
<comment type="activity regulation">
    <text evidence="10">Non-allosteric.</text>
</comment>
<dbReference type="RefSeq" id="WP_145260289.1">
    <property type="nucleotide sequence ID" value="NZ_CP036279.1"/>
</dbReference>
<feature type="binding site" evidence="10">
    <location>
        <begin position="305"/>
        <end position="308"/>
    </location>
    <ligand>
        <name>substrate</name>
    </ligand>
</feature>
<reference evidence="12 13" key="1">
    <citation type="submission" date="2019-02" db="EMBL/GenBank/DDBJ databases">
        <title>Deep-cultivation of Planctomycetes and their phenomic and genomic characterization uncovers novel biology.</title>
        <authorList>
            <person name="Wiegand S."/>
            <person name="Jogler M."/>
            <person name="Boedeker C."/>
            <person name="Pinto D."/>
            <person name="Vollmers J."/>
            <person name="Rivas-Marin E."/>
            <person name="Kohn T."/>
            <person name="Peeters S.H."/>
            <person name="Heuer A."/>
            <person name="Rast P."/>
            <person name="Oberbeckmann S."/>
            <person name="Bunk B."/>
            <person name="Jeske O."/>
            <person name="Meyerdierks A."/>
            <person name="Storesund J.E."/>
            <person name="Kallscheuer N."/>
            <person name="Luecker S."/>
            <person name="Lage O.M."/>
            <person name="Pohl T."/>
            <person name="Merkel B.J."/>
            <person name="Hornburger P."/>
            <person name="Mueller R.-W."/>
            <person name="Bruemmer F."/>
            <person name="Labrenz M."/>
            <person name="Spormann A.M."/>
            <person name="Op den Camp H."/>
            <person name="Overmann J."/>
            <person name="Amann R."/>
            <person name="Jetten M.S.M."/>
            <person name="Mascher T."/>
            <person name="Medema M.H."/>
            <person name="Devos D.P."/>
            <person name="Kaster A.-K."/>
            <person name="Ovreas L."/>
            <person name="Rohde M."/>
            <person name="Galperin M.Y."/>
            <person name="Jogler C."/>
        </authorList>
    </citation>
    <scope>NUCLEOTIDE SEQUENCE [LARGE SCALE GENOMIC DNA]</scope>
    <source>
        <strain evidence="12 13">Pan216</strain>
    </source>
</reference>
<dbReference type="GO" id="GO:0047334">
    <property type="term" value="F:diphosphate-fructose-6-phosphate 1-phosphotransferase activity"/>
    <property type="evidence" value="ECO:0007669"/>
    <property type="project" value="UniProtKB-EC"/>
</dbReference>
<evidence type="ECO:0000313" key="13">
    <source>
        <dbReference type="Proteomes" id="UP000317093"/>
    </source>
</evidence>
<feature type="domain" description="Phosphofructokinase" evidence="11">
    <location>
        <begin position="8"/>
        <end position="331"/>
    </location>
</feature>
<comment type="function">
    <text evidence="2 10">Catalyzes the phosphorylation of D-fructose 6-phosphate, the first committing step of glycolysis. Uses inorganic phosphate (PPi) as phosphoryl donor instead of ATP like common ATP-dependent phosphofructokinases (ATP-PFKs), which renders the reaction reversible, and can thus function both in glycolysis and gluconeogenesis. Consistently, PPi-PFK can replace the enzymes of both the forward (ATP-PFK) and reverse (fructose-bisphosphatase (FBPase)) reactions.</text>
</comment>
<comment type="subcellular location">
    <subcellularLocation>
        <location evidence="10">Cytoplasm</location>
    </subcellularLocation>
</comment>
<evidence type="ECO:0000256" key="9">
    <source>
        <dbReference type="ARBA" id="ARBA00048072"/>
    </source>
</evidence>
<dbReference type="InterPro" id="IPR022953">
    <property type="entry name" value="ATP_PFK"/>
</dbReference>
<evidence type="ECO:0000256" key="5">
    <source>
        <dbReference type="ARBA" id="ARBA00022723"/>
    </source>
</evidence>
<organism evidence="12 13">
    <name type="scientific">Kolteria novifilia</name>
    <dbReference type="NCBI Taxonomy" id="2527975"/>
    <lineage>
        <taxon>Bacteria</taxon>
        <taxon>Pseudomonadati</taxon>
        <taxon>Planctomycetota</taxon>
        <taxon>Planctomycetia</taxon>
        <taxon>Kolteriales</taxon>
        <taxon>Kolteriaceae</taxon>
        <taxon>Kolteria</taxon>
    </lineage>
</organism>
<dbReference type="AlphaFoldDB" id="A0A518B7Y2"/>
<comment type="catalytic activity">
    <reaction evidence="9 10">
        <text>beta-D-fructose 6-phosphate + diphosphate = beta-D-fructose 1,6-bisphosphate + phosphate + H(+)</text>
        <dbReference type="Rhea" id="RHEA:13613"/>
        <dbReference type="ChEBI" id="CHEBI:15378"/>
        <dbReference type="ChEBI" id="CHEBI:32966"/>
        <dbReference type="ChEBI" id="CHEBI:33019"/>
        <dbReference type="ChEBI" id="CHEBI:43474"/>
        <dbReference type="ChEBI" id="CHEBI:57634"/>
        <dbReference type="EC" id="2.7.1.90"/>
    </reaction>
</comment>
<feature type="binding site" evidence="10">
    <location>
        <position position="15"/>
    </location>
    <ligand>
        <name>diphosphate</name>
        <dbReference type="ChEBI" id="CHEBI:33019"/>
    </ligand>
</feature>
<gene>
    <name evidence="12" type="primary">pfp_1</name>
    <name evidence="10" type="synonym">pfp</name>
    <name evidence="12" type="ORF">Pan216_39630</name>
</gene>
<evidence type="ECO:0000256" key="3">
    <source>
        <dbReference type="ARBA" id="ARBA00022490"/>
    </source>
</evidence>
<feature type="binding site" evidence="10">
    <location>
        <position position="242"/>
    </location>
    <ligand>
        <name>substrate</name>
    </ligand>
</feature>
<keyword evidence="3 10" id="KW-0963">Cytoplasm</keyword>
<proteinExistence type="inferred from homology"/>
<dbReference type="EMBL" id="CP036279">
    <property type="protein sequence ID" value="QDU63088.1"/>
    <property type="molecule type" value="Genomic_DNA"/>
</dbReference>
<dbReference type="UniPathway" id="UPA00109">
    <property type="reaction ID" value="UER00182"/>
</dbReference>
<comment type="subunit">
    <text evidence="10">Homodimer.</text>
</comment>
<dbReference type="NCBIfam" id="NF041103">
    <property type="entry name" value="PFKA_PPi_Ttgales"/>
    <property type="match status" value="1"/>
</dbReference>
<protein>
    <recommendedName>
        <fullName evidence="10">Pyrophosphate--fructose 6-phosphate 1-phosphotransferase</fullName>
        <ecNumber evidence="10">2.7.1.90</ecNumber>
    </recommendedName>
    <alternativeName>
        <fullName evidence="10">6-phosphofructokinase, pyrophosphate dependent</fullName>
    </alternativeName>
    <alternativeName>
        <fullName evidence="10">PPi-dependent phosphofructokinase</fullName>
        <shortName evidence="10">PPi-PFK</shortName>
    </alternativeName>
    <alternativeName>
        <fullName evidence="10">Pyrophosphate-dependent 6-phosphofructose-1-kinase</fullName>
    </alternativeName>
</protein>
<feature type="binding site" evidence="10">
    <location>
        <begin position="135"/>
        <end position="137"/>
    </location>
    <ligand>
        <name>substrate</name>
    </ligand>
</feature>
<dbReference type="PANTHER" id="PTHR43650">
    <property type="entry name" value="PYROPHOSPHATE--FRUCTOSE 6-PHOSPHATE 1-PHOSPHOTRANSFERASE"/>
    <property type="match status" value="1"/>
</dbReference>
<dbReference type="InterPro" id="IPR011403">
    <property type="entry name" value="PPi-PFK_TM0289"/>
</dbReference>
<evidence type="ECO:0000259" key="11">
    <source>
        <dbReference type="Pfam" id="PF00365"/>
    </source>
</evidence>
<keyword evidence="8 10" id="KW-0324">Glycolysis</keyword>
<dbReference type="InterPro" id="IPR000023">
    <property type="entry name" value="Phosphofructokinase_dom"/>
</dbReference>
<dbReference type="Pfam" id="PF00365">
    <property type="entry name" value="PFK"/>
    <property type="match status" value="1"/>
</dbReference>
<dbReference type="InterPro" id="IPR035966">
    <property type="entry name" value="PKF_sf"/>
</dbReference>
<keyword evidence="5 10" id="KW-0479">Metal-binding</keyword>
<dbReference type="GO" id="GO:0006002">
    <property type="term" value="P:fructose 6-phosphate metabolic process"/>
    <property type="evidence" value="ECO:0007669"/>
    <property type="project" value="InterPro"/>
</dbReference>
<dbReference type="PANTHER" id="PTHR43650:SF1">
    <property type="entry name" value="PYROPHOSPHATE--FRUCTOSE 6-PHOSPHATE 1-PHOSPHOTRANSFERASE SUBUNIT BETA 2"/>
    <property type="match status" value="1"/>
</dbReference>
<keyword evidence="6 10" id="KW-0418">Kinase</keyword>
<comment type="pathway">
    <text evidence="10">Carbohydrate degradation; glycolysis; D-glyceraldehyde 3-phosphate and glycerone phosphate from D-glucose: step 3/4.</text>
</comment>
<feature type="active site" description="Proton acceptor" evidence="10">
    <location>
        <position position="137"/>
    </location>
</feature>
<dbReference type="Proteomes" id="UP000317093">
    <property type="component" value="Chromosome"/>
</dbReference>
<sequence>MSPDRKVLGILVGGGPAPGINGVIAAATIEARNNGLEVMGILEGYEHLMAGRTDRVRRLTIDDVSRIHFQGGSILRTSRANPTKNPETMGSVLKALEELNVSYLLTIGGDDTAYSASKVCEAAQGKIAMAHVPKTIDNDLPLPPSIPTFGFETARHLGAEVVRNLTVDAKTACRWYVVVAMGRTAGHLALGIGKAAAAPLTVIPEEFGDRDVTLGEVCDIIEGSMIKRLHLGRDHGVAVLAEGLVERMSPEHRDEVFDADDVERDAHGHIKLADIDFGAAVRDEIRRRFRARGGSVTIVSKNLGYELRCADPIPFDREYTRDLGYGAVRFLLDGGSGALVTFQGGLMVPIKFEDLADPETGRPRPRLVDVNGESYHVARKYMIRLEKSDLTVPGRIDAFAQIAKTTPEEFVERYKRLMS</sequence>
<evidence type="ECO:0000256" key="4">
    <source>
        <dbReference type="ARBA" id="ARBA00022679"/>
    </source>
</evidence>
<evidence type="ECO:0000256" key="2">
    <source>
        <dbReference type="ARBA" id="ARBA00003138"/>
    </source>
</evidence>
<keyword evidence="4 10" id="KW-0808">Transferase</keyword>
<dbReference type="EC" id="2.7.1.90" evidence="10"/>
<evidence type="ECO:0000256" key="8">
    <source>
        <dbReference type="ARBA" id="ARBA00023152"/>
    </source>
</evidence>
<evidence type="ECO:0000256" key="1">
    <source>
        <dbReference type="ARBA" id="ARBA00001946"/>
    </source>
</evidence>
<dbReference type="OrthoDB" id="9802503at2"/>
<accession>A0A518B7Y2</accession>
<evidence type="ECO:0000256" key="10">
    <source>
        <dbReference type="HAMAP-Rule" id="MF_01979"/>
    </source>
</evidence>
<dbReference type="GO" id="GO:0005829">
    <property type="term" value="C:cytosol"/>
    <property type="evidence" value="ECO:0007669"/>
    <property type="project" value="TreeGrafter"/>
</dbReference>
<feature type="site" description="Important for catalytic activity; stabilizes the transition state when the phosphoryl donor is PPi" evidence="10">
    <location>
        <position position="134"/>
    </location>
</feature>